<accession>A0A316VN85</accession>
<keyword evidence="2" id="KW-1185">Reference proteome</keyword>
<dbReference type="Proteomes" id="UP000245771">
    <property type="component" value="Unassembled WGS sequence"/>
</dbReference>
<evidence type="ECO:0000313" key="1">
    <source>
        <dbReference type="EMBL" id="PWN38528.1"/>
    </source>
</evidence>
<dbReference type="EMBL" id="KZ819602">
    <property type="protein sequence ID" value="PWN38528.1"/>
    <property type="molecule type" value="Genomic_DNA"/>
</dbReference>
<dbReference type="GeneID" id="37023132"/>
<proteinExistence type="predicted"/>
<name>A0A316VN85_9BASI</name>
<evidence type="ECO:0000313" key="2">
    <source>
        <dbReference type="Proteomes" id="UP000245771"/>
    </source>
</evidence>
<protein>
    <submittedName>
        <fullName evidence="1">Uncharacterized protein</fullName>
    </submittedName>
</protein>
<dbReference type="InParanoid" id="A0A316VN85"/>
<dbReference type="RefSeq" id="XP_025358830.1">
    <property type="nucleotide sequence ID" value="XM_025501351.1"/>
</dbReference>
<reference evidence="1 2" key="1">
    <citation type="journal article" date="2018" name="Mol. Biol. Evol.">
        <title>Broad Genomic Sampling Reveals a Smut Pathogenic Ancestry of the Fungal Clade Ustilaginomycotina.</title>
        <authorList>
            <person name="Kijpornyongpan T."/>
            <person name="Mondo S.J."/>
            <person name="Barry K."/>
            <person name="Sandor L."/>
            <person name="Lee J."/>
            <person name="Lipzen A."/>
            <person name="Pangilinan J."/>
            <person name="LaButti K."/>
            <person name="Hainaut M."/>
            <person name="Henrissat B."/>
            <person name="Grigoriev I.V."/>
            <person name="Spatafora J.W."/>
            <person name="Aime M.C."/>
        </authorList>
    </citation>
    <scope>NUCLEOTIDE SEQUENCE [LARGE SCALE GENOMIC DNA]</scope>
    <source>
        <strain evidence="1 2">MCA 3882</strain>
    </source>
</reference>
<sequence length="254" mass="29727">MQVLFQRTTNILTRSFLLRSSVLMLVSGMNPYENICKELGLAVDHDNLIGDYQDQNVEQTTASAGEGKKGKWKAPPGYFSNAAREQRQFRKVMKDNPSFTEEEVKRTVHTLALNKKPNAGYYKKDAFIERKKKSITKGDPTMNQDVVHVKATKEYENFLKGQRDRQMNRRAALREAKRYLESIDSSLGKSFRVYSDNRKEAWIGRRVDRLKRKDPQLKQSDAYSHVYSQYLRKLERDKITRKQRKAKLARNQEK</sequence>
<dbReference type="AlphaFoldDB" id="A0A316VN85"/>
<gene>
    <name evidence="1" type="ORF">FA14DRAFT_183881</name>
</gene>
<organism evidence="1 2">
    <name type="scientific">Meira miltonrushii</name>
    <dbReference type="NCBI Taxonomy" id="1280837"/>
    <lineage>
        <taxon>Eukaryota</taxon>
        <taxon>Fungi</taxon>
        <taxon>Dikarya</taxon>
        <taxon>Basidiomycota</taxon>
        <taxon>Ustilaginomycotina</taxon>
        <taxon>Exobasidiomycetes</taxon>
        <taxon>Exobasidiales</taxon>
        <taxon>Brachybasidiaceae</taxon>
        <taxon>Meira</taxon>
    </lineage>
</organism>